<dbReference type="SUPFAM" id="SSF52091">
    <property type="entry name" value="SpoIIaa-like"/>
    <property type="match status" value="1"/>
</dbReference>
<proteinExistence type="inferred from homology"/>
<protein>
    <recommendedName>
        <fullName evidence="2">Anti-sigma factor antagonist</fullName>
    </recommendedName>
</protein>
<dbReference type="PROSITE" id="PS50801">
    <property type="entry name" value="STAS"/>
    <property type="match status" value="1"/>
</dbReference>
<dbReference type="InterPro" id="IPR003658">
    <property type="entry name" value="Anti-sigma_ant"/>
</dbReference>
<organism evidence="4 5">
    <name type="scientific">Amycolatopsis cynarae</name>
    <dbReference type="NCBI Taxonomy" id="2995223"/>
    <lineage>
        <taxon>Bacteria</taxon>
        <taxon>Bacillati</taxon>
        <taxon>Actinomycetota</taxon>
        <taxon>Actinomycetes</taxon>
        <taxon>Pseudonocardiales</taxon>
        <taxon>Pseudonocardiaceae</taxon>
        <taxon>Amycolatopsis</taxon>
    </lineage>
</organism>
<evidence type="ECO:0000256" key="2">
    <source>
        <dbReference type="RuleBase" id="RU003749"/>
    </source>
</evidence>
<dbReference type="Pfam" id="PF01740">
    <property type="entry name" value="STAS"/>
    <property type="match status" value="1"/>
</dbReference>
<evidence type="ECO:0000313" key="5">
    <source>
        <dbReference type="Proteomes" id="UP001163203"/>
    </source>
</evidence>
<dbReference type="InterPro" id="IPR002645">
    <property type="entry name" value="STAS_dom"/>
</dbReference>
<name>A0ABY7AZ58_9PSEU</name>
<dbReference type="RefSeq" id="WP_268754191.1">
    <property type="nucleotide sequence ID" value="NZ_CP113836.1"/>
</dbReference>
<dbReference type="CDD" id="cd07043">
    <property type="entry name" value="STAS_anti-anti-sigma_factors"/>
    <property type="match status" value="1"/>
</dbReference>
<feature type="domain" description="STAS" evidence="3">
    <location>
        <begin position="25"/>
        <end position="125"/>
    </location>
</feature>
<keyword evidence="5" id="KW-1185">Reference proteome</keyword>
<dbReference type="NCBIfam" id="TIGR00377">
    <property type="entry name" value="ant_ant_sig"/>
    <property type="match status" value="1"/>
</dbReference>
<dbReference type="Proteomes" id="UP001163203">
    <property type="component" value="Chromosome"/>
</dbReference>
<evidence type="ECO:0000313" key="4">
    <source>
        <dbReference type="EMBL" id="WAL63946.1"/>
    </source>
</evidence>
<dbReference type="PANTHER" id="PTHR33495">
    <property type="entry name" value="ANTI-SIGMA FACTOR ANTAGONIST TM_1081-RELATED-RELATED"/>
    <property type="match status" value="1"/>
</dbReference>
<dbReference type="Gene3D" id="3.30.750.24">
    <property type="entry name" value="STAS domain"/>
    <property type="match status" value="1"/>
</dbReference>
<dbReference type="InterPro" id="IPR036513">
    <property type="entry name" value="STAS_dom_sf"/>
</dbReference>
<dbReference type="EMBL" id="CP113836">
    <property type="protein sequence ID" value="WAL63946.1"/>
    <property type="molecule type" value="Genomic_DNA"/>
</dbReference>
<accession>A0ABY7AZ58</accession>
<reference evidence="4" key="1">
    <citation type="submission" date="2022-11" db="EMBL/GenBank/DDBJ databases">
        <authorList>
            <person name="Mo P."/>
        </authorList>
    </citation>
    <scope>NUCLEOTIDE SEQUENCE</scope>
    <source>
        <strain evidence="4">HUAS 11-8</strain>
    </source>
</reference>
<dbReference type="PANTHER" id="PTHR33495:SF2">
    <property type="entry name" value="ANTI-SIGMA FACTOR ANTAGONIST TM_1081-RELATED"/>
    <property type="match status" value="1"/>
</dbReference>
<sequence length="125" mass="12971">MSQPLVPTGQAQPGSLGLAIDRPEPEVTVLTVSGELDMLTAPQLAASLEQLLAPAPRTLVVDLGGVTFLGSAGLAVLVTAHERAQGREVLRIAAGNRQIRRAFTMTGLDSLLALYESREAALSGA</sequence>
<evidence type="ECO:0000259" key="3">
    <source>
        <dbReference type="PROSITE" id="PS50801"/>
    </source>
</evidence>
<gene>
    <name evidence="4" type="ORF">ORV05_23505</name>
</gene>
<comment type="similarity">
    <text evidence="1 2">Belongs to the anti-sigma-factor antagonist family.</text>
</comment>
<evidence type="ECO:0000256" key="1">
    <source>
        <dbReference type="ARBA" id="ARBA00009013"/>
    </source>
</evidence>